<evidence type="ECO:0000313" key="3">
    <source>
        <dbReference type="EMBL" id="CEO51777.1"/>
    </source>
</evidence>
<evidence type="ECO:0000259" key="2">
    <source>
        <dbReference type="Pfam" id="PF13460"/>
    </source>
</evidence>
<reference evidence="3" key="1">
    <citation type="submission" date="2015-01" db="EMBL/GenBank/DDBJ databases">
        <authorList>
            <person name="Durling Mikael"/>
        </authorList>
    </citation>
    <scope>NUCLEOTIDE SEQUENCE</scope>
</reference>
<dbReference type="Pfam" id="PF13460">
    <property type="entry name" value="NAD_binding_10"/>
    <property type="match status" value="1"/>
</dbReference>
<accession>A0A0B7K8E5</accession>
<organism evidence="3">
    <name type="scientific">Bionectria ochroleuca</name>
    <name type="common">Gliocladium roseum</name>
    <dbReference type="NCBI Taxonomy" id="29856"/>
    <lineage>
        <taxon>Eukaryota</taxon>
        <taxon>Fungi</taxon>
        <taxon>Dikarya</taxon>
        <taxon>Ascomycota</taxon>
        <taxon>Pezizomycotina</taxon>
        <taxon>Sordariomycetes</taxon>
        <taxon>Hypocreomycetidae</taxon>
        <taxon>Hypocreales</taxon>
        <taxon>Bionectriaceae</taxon>
        <taxon>Clonostachys</taxon>
    </lineage>
</organism>
<dbReference type="GO" id="GO:0042602">
    <property type="term" value="F:riboflavin reductase (NADPH) activity"/>
    <property type="evidence" value="ECO:0007669"/>
    <property type="project" value="TreeGrafter"/>
</dbReference>
<protein>
    <recommendedName>
        <fullName evidence="2">NAD(P)-binding domain-containing protein</fullName>
    </recommendedName>
</protein>
<feature type="domain" description="NAD(P)-binding" evidence="2">
    <location>
        <begin position="7"/>
        <end position="212"/>
    </location>
</feature>
<sequence length="226" mass="24264">MRFFIIGGSGRTGQLVIDEALKKGHQVTALVRKSGSLSEREGLSISLGSPANEADISKAIASSPSAIDVVLVTLSARRLTDSPFSAPDPNSPPDFMTICAKNTLSAMRAAAQPIPKIVVMSSVGTAESMKGVNFLMRMVFTHTNMRFSRADHEGVDRELRAARDIKTVEVRPWMLTETEAAEVKVYPDDGTGSGFMPKISRSSVAQFMVEAAEGSQYDGRAPVISN</sequence>
<comment type="similarity">
    <text evidence="1">Belongs to the avfA family.</text>
</comment>
<dbReference type="PANTHER" id="PTHR43355:SF2">
    <property type="entry name" value="FLAVIN REDUCTASE (NADPH)"/>
    <property type="match status" value="1"/>
</dbReference>
<dbReference type="SUPFAM" id="SSF51735">
    <property type="entry name" value="NAD(P)-binding Rossmann-fold domains"/>
    <property type="match status" value="1"/>
</dbReference>
<dbReference type="InterPro" id="IPR036291">
    <property type="entry name" value="NAD(P)-bd_dom_sf"/>
</dbReference>
<dbReference type="AlphaFoldDB" id="A0A0B7K8E5"/>
<evidence type="ECO:0000256" key="1">
    <source>
        <dbReference type="ARBA" id="ARBA00038376"/>
    </source>
</evidence>
<dbReference type="PANTHER" id="PTHR43355">
    <property type="entry name" value="FLAVIN REDUCTASE (NADPH)"/>
    <property type="match status" value="1"/>
</dbReference>
<dbReference type="InterPro" id="IPR016040">
    <property type="entry name" value="NAD(P)-bd_dom"/>
</dbReference>
<dbReference type="Gene3D" id="3.40.50.720">
    <property type="entry name" value="NAD(P)-binding Rossmann-like Domain"/>
    <property type="match status" value="1"/>
</dbReference>
<name>A0A0B7K8E5_BIOOC</name>
<dbReference type="EMBL" id="CDPU01000025">
    <property type="protein sequence ID" value="CEO51777.1"/>
    <property type="molecule type" value="Genomic_DNA"/>
</dbReference>
<dbReference type="InterPro" id="IPR051606">
    <property type="entry name" value="Polyketide_Oxido-like"/>
</dbReference>
<proteinExistence type="inferred from homology"/>
<gene>
    <name evidence="3" type="ORF">BN869_000007835_1</name>
</gene>
<dbReference type="GO" id="GO:0004074">
    <property type="term" value="F:biliverdin reductase [NAD(P)H] activity"/>
    <property type="evidence" value="ECO:0007669"/>
    <property type="project" value="TreeGrafter"/>
</dbReference>